<dbReference type="Proteomes" id="UP001165422">
    <property type="component" value="Unassembled WGS sequence"/>
</dbReference>
<dbReference type="RefSeq" id="WP_150356126.1">
    <property type="nucleotide sequence ID" value="NZ_JAJJPB010000013.1"/>
</dbReference>
<dbReference type="PANTHER" id="PTHR30548">
    <property type="entry name" value="2-HYDROXYGLUTARYL-COA DEHYDRATASE, D-COMPONENT-RELATED"/>
    <property type="match status" value="1"/>
</dbReference>
<evidence type="ECO:0000313" key="4">
    <source>
        <dbReference type="EMBL" id="MCC9295397.1"/>
    </source>
</evidence>
<dbReference type="EMBL" id="JAJJPB010000013">
    <property type="protein sequence ID" value="MCC9295397.1"/>
    <property type="molecule type" value="Genomic_DNA"/>
</dbReference>
<dbReference type="PANTHER" id="PTHR30548:SF6">
    <property type="entry name" value="DEHYDRATASE SUBUNIT YJIM-RELATED"/>
    <property type="match status" value="1"/>
</dbReference>
<keyword evidence="3" id="KW-0408">Iron</keyword>
<comment type="cofactor">
    <cofactor evidence="1">
        <name>[4Fe-4S] cluster</name>
        <dbReference type="ChEBI" id="CHEBI:49883"/>
    </cofactor>
</comment>
<comment type="similarity">
    <text evidence="2">Belongs to the FldB/FldC dehydratase alpha/beta subunit family.</text>
</comment>
<dbReference type="InterPro" id="IPR047678">
    <property type="entry name" value="YjiM-like"/>
</dbReference>
<accession>A0ABS8N6H0</accession>
<dbReference type="InterPro" id="IPR010327">
    <property type="entry name" value="FldB/FldC_alpha/beta"/>
</dbReference>
<dbReference type="NCBIfam" id="NF040772">
    <property type="entry name" value="double_cubane"/>
    <property type="match status" value="1"/>
</dbReference>
<keyword evidence="3" id="KW-0411">Iron-sulfur</keyword>
<gene>
    <name evidence="4" type="ORF">LN736_11065</name>
</gene>
<dbReference type="Gene3D" id="3.40.50.11890">
    <property type="match status" value="1"/>
</dbReference>
<organism evidence="4 5">
    <name type="scientific">Clostridium aromativorans</name>
    <dbReference type="NCBI Taxonomy" id="2836848"/>
    <lineage>
        <taxon>Bacteria</taxon>
        <taxon>Bacillati</taxon>
        <taxon>Bacillota</taxon>
        <taxon>Clostridia</taxon>
        <taxon>Eubacteriales</taxon>
        <taxon>Clostridiaceae</taxon>
        <taxon>Clostridium</taxon>
    </lineage>
</organism>
<reference evidence="4" key="1">
    <citation type="submission" date="2021-11" db="EMBL/GenBank/DDBJ databases">
        <authorList>
            <person name="Qingchun L."/>
            <person name="Dong Z."/>
            <person name="Zongwei Q."/>
            <person name="Jia Z."/>
            <person name="Duotao L."/>
        </authorList>
    </citation>
    <scope>NUCLEOTIDE SEQUENCE</scope>
    <source>
        <strain evidence="4">WLY-B-L2</strain>
    </source>
</reference>
<evidence type="ECO:0000256" key="2">
    <source>
        <dbReference type="ARBA" id="ARBA00005806"/>
    </source>
</evidence>
<dbReference type="Gene3D" id="1.20.1270.370">
    <property type="match status" value="1"/>
</dbReference>
<evidence type="ECO:0000256" key="1">
    <source>
        <dbReference type="ARBA" id="ARBA00001966"/>
    </source>
</evidence>
<protein>
    <submittedName>
        <fullName evidence="4">2-hydroxyacyl-CoA dehydratase family protein</fullName>
    </submittedName>
</protein>
<sequence length="382" mass="43080">MNDLPKVFDDFSDSRKKGFIRIKNLKDEGKKVVGTFCTFTPWEIINASGAVSVSLCAKSDETIEDAEKYLPRNLCPLIKSSYGFAITDKCPYFYFSDLIVGETTCDGKKKMYEYLSKVKNVHVMQLPQTSAGEDSFKLWKNEILKLKSHLEKEFGVSITEQEIRESIKVRNKERKALMAFSALGKMDPPPITGLEMLRVLSGASFKWDKDAEIEEIYNLIDDVVKEQKNGAEKVSQDAKRILVTGCPLGESTEKIINAIEGNGGVVVCYENCTGIKETSRLVDEDREPIDALTEKYLNIGCSCMTPNDNRTKLISELIDEYKVDGVVDVILQACHTYSVESYGMKKFVTEKKNIPYMNIETDYSQADIGQIKTRISAFIEML</sequence>
<proteinExistence type="inferred from homology"/>
<dbReference type="Pfam" id="PF06050">
    <property type="entry name" value="HGD-D"/>
    <property type="match status" value="1"/>
</dbReference>
<comment type="caution">
    <text evidence="4">The sequence shown here is derived from an EMBL/GenBank/DDBJ whole genome shotgun (WGS) entry which is preliminary data.</text>
</comment>
<dbReference type="Gene3D" id="3.40.50.11900">
    <property type="match status" value="1"/>
</dbReference>
<keyword evidence="5" id="KW-1185">Reference proteome</keyword>
<keyword evidence="3" id="KW-0479">Metal-binding</keyword>
<name>A0ABS8N6H0_9CLOT</name>
<evidence type="ECO:0000256" key="3">
    <source>
        <dbReference type="ARBA" id="ARBA00023014"/>
    </source>
</evidence>
<evidence type="ECO:0000313" key="5">
    <source>
        <dbReference type="Proteomes" id="UP001165422"/>
    </source>
</evidence>